<proteinExistence type="predicted"/>
<reference evidence="1" key="1">
    <citation type="submission" date="2019-11" db="UniProtKB">
        <authorList>
            <consortium name="WormBaseParasite"/>
        </authorList>
    </citation>
    <scope>IDENTIFICATION</scope>
</reference>
<evidence type="ECO:0000313" key="1">
    <source>
        <dbReference type="WBParaSite" id="MCU_014628-RA"/>
    </source>
</evidence>
<name>A0A5K3G2F3_MESCO</name>
<accession>A0A5K3G2F3</accession>
<dbReference type="WBParaSite" id="MCU_014628-RA">
    <property type="protein sequence ID" value="MCU_014628-RA"/>
    <property type="gene ID" value="MCU_014628"/>
</dbReference>
<organism evidence="1">
    <name type="scientific">Mesocestoides corti</name>
    <name type="common">Flatworm</name>
    <dbReference type="NCBI Taxonomy" id="53468"/>
    <lineage>
        <taxon>Eukaryota</taxon>
        <taxon>Metazoa</taxon>
        <taxon>Spiralia</taxon>
        <taxon>Lophotrochozoa</taxon>
        <taxon>Platyhelminthes</taxon>
        <taxon>Cestoda</taxon>
        <taxon>Eucestoda</taxon>
        <taxon>Cyclophyllidea</taxon>
        <taxon>Mesocestoididae</taxon>
        <taxon>Mesocestoides</taxon>
    </lineage>
</organism>
<sequence length="62" mass="6908">MIPSRNLHTFSTSSLAGVPSILSDPAMSILVRRRPDEGLTELWIRSPGSTLRNAFTLQVYFC</sequence>
<dbReference type="AlphaFoldDB" id="A0A5K3G2F3"/>
<protein>
    <submittedName>
        <fullName evidence="1">Uncharacterized protein</fullName>
    </submittedName>
</protein>